<reference evidence="4 5" key="1">
    <citation type="journal article" date="2018" name="MBio">
        <title>Comparative Genomics Reveals the Core Gene Toolbox for the Fungus-Insect Symbiosis.</title>
        <authorList>
            <person name="Wang Y."/>
            <person name="Stata M."/>
            <person name="Wang W."/>
            <person name="Stajich J.E."/>
            <person name="White M.M."/>
            <person name="Moncalvo J.M."/>
        </authorList>
    </citation>
    <scope>NUCLEOTIDE SEQUENCE [LARGE SCALE GENOMIC DNA]</scope>
    <source>
        <strain evidence="4 5">SC-DP-2</strain>
    </source>
</reference>
<evidence type="ECO:0000313" key="5">
    <source>
        <dbReference type="Proteomes" id="UP000245609"/>
    </source>
</evidence>
<name>A0A2T9ZG34_9FUNG</name>
<dbReference type="Gene3D" id="3.60.120.10">
    <property type="entry name" value="Anthranilate synthase"/>
    <property type="match status" value="1"/>
</dbReference>
<feature type="region of interest" description="Disordered" evidence="1">
    <location>
        <begin position="749"/>
        <end position="772"/>
    </location>
</feature>
<dbReference type="AlphaFoldDB" id="A0A2T9ZG34"/>
<evidence type="ECO:0000256" key="1">
    <source>
        <dbReference type="SAM" id="MobiDB-lite"/>
    </source>
</evidence>
<dbReference type="SUPFAM" id="SSF56322">
    <property type="entry name" value="ADC synthase"/>
    <property type="match status" value="2"/>
</dbReference>
<feature type="domain" description="Chorismate-utilising enzyme C-terminal" evidence="2">
    <location>
        <begin position="681"/>
        <end position="800"/>
    </location>
</feature>
<dbReference type="GO" id="GO:0000162">
    <property type="term" value="P:L-tryptophan biosynthetic process"/>
    <property type="evidence" value="ECO:0007669"/>
    <property type="project" value="TreeGrafter"/>
</dbReference>
<sequence length="807" mass="91336">MNIVENYKDLKFRDAKLSSGEASKAFNFLFQPSSQRPTLSEYSLLFRNFANGSSSFVSSAVPQIDNESALSILEDRLCIRDVLEEFSLSNVDCSQSTFEFSEITRCIYDCLYKNDSAPFLLDSSKENIDAPSMSIMGSLISPKNINVRYNTVSREAVLNTLEYDHKVGGFVSKNGFIENLNSSPGIERGKDGRNRHILERESFFDWAQRKLVSPVCEKTCYYSVSNTKSEENDALEKQLPPFRGGWVGYLGYEMHYESDILINPFNQSSLELNEARIPDVALSLATQSVVIFKNNFENAETNSQVMDGFRKSEFSIHSHIFNDKKTGEDWINNAKNKDHPEDRKNRRVQAIPKIPRDMYIDRIAEAQELIEMGESYELCLTNSFQIKLPELCFENDNNQRQFLETLYFDYLRIYNPAPMSAFFLYPGEMNQSTTTKNQIGLLNISDSGFSKESLVNFSDLNLEANSNIRFCILSCSPERFLQIKSNRNQNGLRWTAQMKPIKGTVKRLPHGSKVCNACCNILNNISINGNKGNSSNGYEKNHKHQELDTDDFVDTEYVKHFKPCKKCDCAICCYIINTKNEAASDNLRKDIKEYAENLMIVDLVRHDLSGMCINNLETKMNPSVPKVNNLETFETVFQLVSTVEAQLPILNRPEKNKYLWNKDTVKSFNEGTMMSSVHIPNLMQTFGNVFPPGSMTGAPKIRSVELLSKALEKNTKEGRGLYSGCIGYISAYNGQMDWSVVIRTLVSKNQPERNASSQADSSNSLGPKNQESTPIFNIDAGGAITILSEPEAEWDEVITKLSSVLSR</sequence>
<feature type="domain" description="Anthranilate synthase component I N-terminal" evidence="3">
    <location>
        <begin position="230"/>
        <end position="291"/>
    </location>
</feature>
<comment type="caution">
    <text evidence="4">The sequence shown here is derived from an EMBL/GenBank/DDBJ whole genome shotgun (WGS) entry which is preliminary data.</text>
</comment>
<organism evidence="4 5">
    <name type="scientific">Smittium megazygosporum</name>
    <dbReference type="NCBI Taxonomy" id="133381"/>
    <lineage>
        <taxon>Eukaryota</taxon>
        <taxon>Fungi</taxon>
        <taxon>Fungi incertae sedis</taxon>
        <taxon>Zoopagomycota</taxon>
        <taxon>Kickxellomycotina</taxon>
        <taxon>Harpellomycetes</taxon>
        <taxon>Harpellales</taxon>
        <taxon>Legeriomycetaceae</taxon>
        <taxon>Smittium</taxon>
    </lineage>
</organism>
<dbReference type="GO" id="GO:0046820">
    <property type="term" value="F:4-amino-4-deoxychorismate synthase activity"/>
    <property type="evidence" value="ECO:0007669"/>
    <property type="project" value="TreeGrafter"/>
</dbReference>
<gene>
    <name evidence="4" type="ORF">BB560_001988</name>
</gene>
<dbReference type="PANTHER" id="PTHR11236:SF18">
    <property type="entry name" value="AMINODEOXYCHORISMATE SYNTHASE"/>
    <property type="match status" value="1"/>
</dbReference>
<dbReference type="InterPro" id="IPR006805">
    <property type="entry name" value="Anth_synth_I_N"/>
</dbReference>
<evidence type="ECO:0008006" key="6">
    <source>
        <dbReference type="Google" id="ProtNLM"/>
    </source>
</evidence>
<evidence type="ECO:0000259" key="2">
    <source>
        <dbReference type="Pfam" id="PF00425"/>
    </source>
</evidence>
<evidence type="ECO:0000313" key="4">
    <source>
        <dbReference type="EMBL" id="PVV03535.1"/>
    </source>
</evidence>
<feature type="domain" description="Chorismate-utilising enzyme C-terminal" evidence="2">
    <location>
        <begin position="579"/>
        <end position="648"/>
    </location>
</feature>
<dbReference type="InterPro" id="IPR019999">
    <property type="entry name" value="Anth_synth_I-like"/>
</dbReference>
<dbReference type="PANTHER" id="PTHR11236">
    <property type="entry name" value="AMINOBENZOATE/ANTHRANILATE SYNTHASE"/>
    <property type="match status" value="1"/>
</dbReference>
<protein>
    <recommendedName>
        <fullName evidence="6">Chorismate-utilising enzyme C-terminal domain-containing protein</fullName>
    </recommendedName>
</protein>
<dbReference type="Proteomes" id="UP000245609">
    <property type="component" value="Unassembled WGS sequence"/>
</dbReference>
<dbReference type="OrthoDB" id="64220at2759"/>
<dbReference type="STRING" id="133381.A0A2T9ZG34"/>
<dbReference type="GO" id="GO:0008153">
    <property type="term" value="P:4-aminobenzoate biosynthetic process"/>
    <property type="evidence" value="ECO:0007669"/>
    <property type="project" value="TreeGrafter"/>
</dbReference>
<evidence type="ECO:0000259" key="3">
    <source>
        <dbReference type="Pfam" id="PF04715"/>
    </source>
</evidence>
<dbReference type="GO" id="GO:0005737">
    <property type="term" value="C:cytoplasm"/>
    <property type="evidence" value="ECO:0007669"/>
    <property type="project" value="TreeGrafter"/>
</dbReference>
<dbReference type="Pfam" id="PF00425">
    <property type="entry name" value="Chorismate_bind"/>
    <property type="match status" value="2"/>
</dbReference>
<accession>A0A2T9ZG34</accession>
<dbReference type="EMBL" id="MBFS01000221">
    <property type="protein sequence ID" value="PVV03535.1"/>
    <property type="molecule type" value="Genomic_DNA"/>
</dbReference>
<keyword evidence="5" id="KW-1185">Reference proteome</keyword>
<dbReference type="InterPro" id="IPR015890">
    <property type="entry name" value="Chorismate_C"/>
</dbReference>
<proteinExistence type="predicted"/>
<dbReference type="Pfam" id="PF04715">
    <property type="entry name" value="Anth_synt_I_N"/>
    <property type="match status" value="1"/>
</dbReference>
<dbReference type="InterPro" id="IPR005801">
    <property type="entry name" value="ADC_synthase"/>
</dbReference>